<dbReference type="OrthoDB" id="7165334at2"/>
<evidence type="ECO:0000256" key="1">
    <source>
        <dbReference type="ARBA" id="ARBA00004141"/>
    </source>
</evidence>
<accession>A0A657LNR3</accession>
<sequence>MHSSANMRGAVFMCLAMAGFTCNDALVKSVTGEMNVGQIMFVRGFLTSVLVLALAWSFGAMRSFRLLTTPAVALRVVAEVGASITYINALGQIPLANASAILQALPLAVTLGAALFLSEPVGWRRWLAILTGFLGVLIILRPGPEGFTIAALNVVASVFCAAIRDLCTRRIDPKVPSLFISVITAVAITLTGAVMILPMGGWQPMSLVSFGHLAGASLLLLVGYQCIVLAMRNGEIAIIAPFRYTSLIWSIGIGMLFFAEKPDIWMITGILVIVGSGLYTFARENKRRVAAVAQQSIPESPK</sequence>
<dbReference type="GO" id="GO:0016020">
    <property type="term" value="C:membrane"/>
    <property type="evidence" value="ECO:0007669"/>
    <property type="project" value="UniProtKB-SubCell"/>
</dbReference>
<evidence type="ECO:0000259" key="7">
    <source>
        <dbReference type="Pfam" id="PF00892"/>
    </source>
</evidence>
<dbReference type="RefSeq" id="WP_071834587.1">
    <property type="nucleotide sequence ID" value="NZ_LSRP01000107.1"/>
</dbReference>
<feature type="transmembrane region" description="Helical" evidence="6">
    <location>
        <begin position="178"/>
        <end position="199"/>
    </location>
</feature>
<evidence type="ECO:0000313" key="9">
    <source>
        <dbReference type="Proteomes" id="UP000182661"/>
    </source>
</evidence>
<feature type="transmembrane region" description="Helical" evidence="6">
    <location>
        <begin position="95"/>
        <end position="116"/>
    </location>
</feature>
<dbReference type="EMBL" id="LSRP01000107">
    <property type="protein sequence ID" value="OJF93450.1"/>
    <property type="molecule type" value="Genomic_DNA"/>
</dbReference>
<protein>
    <recommendedName>
        <fullName evidence="7">EamA domain-containing protein</fullName>
    </recommendedName>
</protein>
<evidence type="ECO:0000256" key="6">
    <source>
        <dbReference type="SAM" id="Phobius"/>
    </source>
</evidence>
<feature type="transmembrane region" description="Helical" evidence="6">
    <location>
        <begin position="123"/>
        <end position="140"/>
    </location>
</feature>
<dbReference type="InterPro" id="IPR000620">
    <property type="entry name" value="EamA_dom"/>
</dbReference>
<evidence type="ECO:0000256" key="4">
    <source>
        <dbReference type="ARBA" id="ARBA00022989"/>
    </source>
</evidence>
<gene>
    <name evidence="8" type="ORF">AX760_05490</name>
</gene>
<dbReference type="Pfam" id="PF00892">
    <property type="entry name" value="EamA"/>
    <property type="match status" value="2"/>
</dbReference>
<feature type="transmembrane region" description="Helical" evidence="6">
    <location>
        <begin position="264"/>
        <end position="282"/>
    </location>
</feature>
<feature type="transmembrane region" description="Helical" evidence="6">
    <location>
        <begin position="236"/>
        <end position="258"/>
    </location>
</feature>
<dbReference type="InterPro" id="IPR037185">
    <property type="entry name" value="EmrE-like"/>
</dbReference>
<keyword evidence="9" id="KW-1185">Reference proteome</keyword>
<feature type="transmembrane region" description="Helical" evidence="6">
    <location>
        <begin position="205"/>
        <end position="224"/>
    </location>
</feature>
<dbReference type="AlphaFoldDB" id="A0A657LNR3"/>
<keyword evidence="4 6" id="KW-1133">Transmembrane helix</keyword>
<evidence type="ECO:0000313" key="8">
    <source>
        <dbReference type="EMBL" id="OJF93450.1"/>
    </source>
</evidence>
<keyword evidence="5 6" id="KW-0472">Membrane</keyword>
<feature type="transmembrane region" description="Helical" evidence="6">
    <location>
        <begin position="146"/>
        <end position="166"/>
    </location>
</feature>
<proteinExistence type="inferred from homology"/>
<evidence type="ECO:0000256" key="3">
    <source>
        <dbReference type="ARBA" id="ARBA00022692"/>
    </source>
</evidence>
<dbReference type="PANTHER" id="PTHR22911">
    <property type="entry name" value="ACYL-MALONYL CONDENSING ENZYME-RELATED"/>
    <property type="match status" value="1"/>
</dbReference>
<name>A0A657LNR3_9HYPH</name>
<feature type="domain" description="EamA" evidence="7">
    <location>
        <begin position="8"/>
        <end position="140"/>
    </location>
</feature>
<evidence type="ECO:0000256" key="5">
    <source>
        <dbReference type="ARBA" id="ARBA00023136"/>
    </source>
</evidence>
<evidence type="ECO:0000256" key="2">
    <source>
        <dbReference type="ARBA" id="ARBA00009853"/>
    </source>
</evidence>
<organism evidence="8 9">
    <name type="scientific">Pararhizobium antarcticum</name>
    <dbReference type="NCBI Taxonomy" id="1798805"/>
    <lineage>
        <taxon>Bacteria</taxon>
        <taxon>Pseudomonadati</taxon>
        <taxon>Pseudomonadota</taxon>
        <taxon>Alphaproteobacteria</taxon>
        <taxon>Hyphomicrobiales</taxon>
        <taxon>Rhizobiaceae</taxon>
        <taxon>Rhizobium/Agrobacterium group</taxon>
        <taxon>Pararhizobium</taxon>
    </lineage>
</organism>
<comment type="subcellular location">
    <subcellularLocation>
        <location evidence="1">Membrane</location>
        <topology evidence="1">Multi-pass membrane protein</topology>
    </subcellularLocation>
</comment>
<feature type="domain" description="EamA" evidence="7">
    <location>
        <begin position="149"/>
        <end position="276"/>
    </location>
</feature>
<comment type="similarity">
    <text evidence="2">Belongs to the drug/metabolite transporter (DMT) superfamily. 10 TMS drug/metabolite exporter (DME) (TC 2.A.7.3) family.</text>
</comment>
<dbReference type="Proteomes" id="UP000182661">
    <property type="component" value="Unassembled WGS sequence"/>
</dbReference>
<feature type="transmembrane region" description="Helical" evidence="6">
    <location>
        <begin position="39"/>
        <end position="60"/>
    </location>
</feature>
<dbReference type="SUPFAM" id="SSF103481">
    <property type="entry name" value="Multidrug resistance efflux transporter EmrE"/>
    <property type="match status" value="2"/>
</dbReference>
<dbReference type="PANTHER" id="PTHR22911:SF6">
    <property type="entry name" value="SOLUTE CARRIER FAMILY 35 MEMBER G1"/>
    <property type="match status" value="1"/>
</dbReference>
<keyword evidence="3 6" id="KW-0812">Transmembrane</keyword>
<comment type="caution">
    <text evidence="8">The sequence shown here is derived from an EMBL/GenBank/DDBJ whole genome shotgun (WGS) entry which is preliminary data.</text>
</comment>
<reference evidence="8 9" key="1">
    <citation type="submission" date="2016-02" db="EMBL/GenBank/DDBJ databases">
        <title>Genome sequencing of a beta-galactosidase producing bacteria Rhizobium sp. 59.</title>
        <authorList>
            <person name="Wang D."/>
            <person name="Kot W."/>
            <person name="Qin Y."/>
            <person name="Hansen L."/>
            <person name="Naqvi K."/>
            <person name="Rensing C."/>
        </authorList>
    </citation>
    <scope>NUCLEOTIDE SEQUENCE [LARGE SCALE GENOMIC DNA]</scope>
    <source>
        <strain evidence="8 9">59</strain>
    </source>
</reference>
<dbReference type="Gene3D" id="1.10.3730.20">
    <property type="match status" value="1"/>
</dbReference>